<dbReference type="STRING" id="31246.A0A183PVZ3"/>
<dbReference type="EMBL" id="UZAL01040639">
    <property type="protein sequence ID" value="VDP77335.1"/>
    <property type="molecule type" value="Genomic_DNA"/>
</dbReference>
<dbReference type="AlphaFoldDB" id="A0A183PVZ3"/>
<protein>
    <submittedName>
        <fullName evidence="1">Uncharacterized protein</fullName>
    </submittedName>
</protein>
<reference evidence="1 2" key="1">
    <citation type="submission" date="2018-11" db="EMBL/GenBank/DDBJ databases">
        <authorList>
            <consortium name="Pathogen Informatics"/>
        </authorList>
    </citation>
    <scope>NUCLEOTIDE SEQUENCE [LARGE SCALE GENOMIC DNA]</scope>
    <source>
        <strain>Denwood</strain>
        <strain evidence="2">Zambia</strain>
    </source>
</reference>
<proteinExistence type="predicted"/>
<evidence type="ECO:0000313" key="1">
    <source>
        <dbReference type="EMBL" id="VDP77335.1"/>
    </source>
</evidence>
<organism evidence="1 2">
    <name type="scientific">Schistosoma mattheei</name>
    <dbReference type="NCBI Taxonomy" id="31246"/>
    <lineage>
        <taxon>Eukaryota</taxon>
        <taxon>Metazoa</taxon>
        <taxon>Spiralia</taxon>
        <taxon>Lophotrochozoa</taxon>
        <taxon>Platyhelminthes</taxon>
        <taxon>Trematoda</taxon>
        <taxon>Digenea</taxon>
        <taxon>Strigeidida</taxon>
        <taxon>Schistosomatoidea</taxon>
        <taxon>Schistosomatidae</taxon>
        <taxon>Schistosoma</taxon>
    </lineage>
</organism>
<feature type="non-terminal residue" evidence="1">
    <location>
        <position position="1"/>
    </location>
</feature>
<sequence>NDDIISSTLYLTQVFDKKSPSDKQVQQIDNKINNNPIDLCQDNPFMYTIYEMNPFNYKNNHTITNTNDDSDNSNNSTTTTTNSSIQDT</sequence>
<dbReference type="Proteomes" id="UP000269396">
    <property type="component" value="Unassembled WGS sequence"/>
</dbReference>
<evidence type="ECO:0000313" key="2">
    <source>
        <dbReference type="Proteomes" id="UP000269396"/>
    </source>
</evidence>
<gene>
    <name evidence="1" type="ORF">SMTD_LOCUS18528</name>
</gene>
<name>A0A183PVZ3_9TREM</name>
<accession>A0A183PVZ3</accession>
<feature type="non-terminal residue" evidence="1">
    <location>
        <position position="88"/>
    </location>
</feature>
<keyword evidence="2" id="KW-1185">Reference proteome</keyword>